<name>A0AAV9VY09_9PEZI</name>
<dbReference type="EMBL" id="JAVHJL010000009">
    <property type="protein sequence ID" value="KAK6497872.1"/>
    <property type="molecule type" value="Genomic_DNA"/>
</dbReference>
<proteinExistence type="predicted"/>
<protein>
    <recommendedName>
        <fullName evidence="3">F-box domain-containing protein</fullName>
    </recommendedName>
</protein>
<dbReference type="AlphaFoldDB" id="A0AAV9VY09"/>
<organism evidence="1 2">
    <name type="scientific">Arthrobotrys musiformis</name>
    <dbReference type="NCBI Taxonomy" id="47236"/>
    <lineage>
        <taxon>Eukaryota</taxon>
        <taxon>Fungi</taxon>
        <taxon>Dikarya</taxon>
        <taxon>Ascomycota</taxon>
        <taxon>Pezizomycotina</taxon>
        <taxon>Orbiliomycetes</taxon>
        <taxon>Orbiliales</taxon>
        <taxon>Orbiliaceae</taxon>
        <taxon>Arthrobotrys</taxon>
    </lineage>
</organism>
<dbReference type="Proteomes" id="UP001370758">
    <property type="component" value="Unassembled WGS sequence"/>
</dbReference>
<evidence type="ECO:0008006" key="3">
    <source>
        <dbReference type="Google" id="ProtNLM"/>
    </source>
</evidence>
<gene>
    <name evidence="1" type="ORF">TWF481_012271</name>
</gene>
<keyword evidence="2" id="KW-1185">Reference proteome</keyword>
<accession>A0AAV9VY09</accession>
<evidence type="ECO:0000313" key="1">
    <source>
        <dbReference type="EMBL" id="KAK6497872.1"/>
    </source>
</evidence>
<sequence>MSDHTIPPASTHLIARFPWAPSLPSALFDLTPSFTHLTSLDMDGRFDNPVQDLISSLQYLLTNCPYLIRLSISVATRLVLGYNDVFDHLEKTIKLEQSNPDIKYAALEEVRFAVSESGVYAHTPATGGLKQYRLLEVLSLILRPATQRTKSLYFYVPVEPTEARSYGNHWDQIVNEKSKFLDFPNLRKLEISGAADQLAAFDRFVSLDCNEVKELKGLVDFRGFDREKFATFVKRFPSLHTLNIRNTPDFETNVHSSPEQPWFQTSPWQYIRNSIVLPRYPSLKVLKIGTTVDHRLVVEEELGWEVTTKMCSRLEMRSRGFIVVREIFVPYRTFEGGKWECWEVTLYLK</sequence>
<reference evidence="1 2" key="1">
    <citation type="submission" date="2023-08" db="EMBL/GenBank/DDBJ databases">
        <authorList>
            <person name="Palmer J.M."/>
        </authorList>
    </citation>
    <scope>NUCLEOTIDE SEQUENCE [LARGE SCALE GENOMIC DNA]</scope>
    <source>
        <strain evidence="1 2">TWF481</strain>
    </source>
</reference>
<evidence type="ECO:0000313" key="2">
    <source>
        <dbReference type="Proteomes" id="UP001370758"/>
    </source>
</evidence>
<dbReference type="SUPFAM" id="SSF52047">
    <property type="entry name" value="RNI-like"/>
    <property type="match status" value="1"/>
</dbReference>
<comment type="caution">
    <text evidence="1">The sequence shown here is derived from an EMBL/GenBank/DDBJ whole genome shotgun (WGS) entry which is preliminary data.</text>
</comment>